<reference evidence="6" key="1">
    <citation type="submission" date="2021-01" db="EMBL/GenBank/DDBJ databases">
        <authorList>
            <consortium name="Genoscope - CEA"/>
            <person name="William W."/>
        </authorList>
    </citation>
    <scope>NUCLEOTIDE SEQUENCE</scope>
</reference>
<dbReference type="PROSITE" id="PS00108">
    <property type="entry name" value="PROTEIN_KINASE_ST"/>
    <property type="match status" value="1"/>
</dbReference>
<evidence type="ECO:0000259" key="5">
    <source>
        <dbReference type="PROSITE" id="PS50011"/>
    </source>
</evidence>
<dbReference type="EMBL" id="CAJJDN010000029">
    <property type="protein sequence ID" value="CAD8072470.1"/>
    <property type="molecule type" value="Genomic_DNA"/>
</dbReference>
<dbReference type="FunFam" id="1.10.510.10:FF:000945">
    <property type="entry name" value="Uncharacterized protein"/>
    <property type="match status" value="1"/>
</dbReference>
<keyword evidence="1 3" id="KW-0547">Nucleotide-binding</keyword>
<dbReference type="OrthoDB" id="303499at2759"/>
<dbReference type="GO" id="GO:0004674">
    <property type="term" value="F:protein serine/threonine kinase activity"/>
    <property type="evidence" value="ECO:0007669"/>
    <property type="project" value="UniProtKB-KW"/>
</dbReference>
<keyword evidence="2 3" id="KW-0067">ATP-binding</keyword>
<sequence length="478" mass="56425">MDSIDYSQVRFSFIGTRKHIFKDKKYYINVFDDFLLMGIIPNSQNPKYAIKFSINIKFRWSLKKTKNGWIIESFCFPYKKSAKAIFGNNEDLQKFKEFINLKVTFENINEIYQQLQQIGKGSSGKVFSAIHTIEQQIYAIKSVKKKQLKQQQEQGQAAFKMEISILKLLSKYPDNFITLKEIYEGQNKQCLVITYLEGPSLSEEIERLKTQNKNRFSSLEVKIIMKKLLINLANLHQHKIIHRDLKPENLMFKKKGDFSSLILVDFGLATYESLEMWFFPKCGTPGYVAPEIFTIKPSNQYSTKVDIFSCGCIFYKLLTGNNIFQGQTVDEVFRQNKKCLIEFNLPLDQNYVTEYSINLLQKMLLKNPINRITAFDALNHPFFQDFNEDVYPSLKSLQFNHELNDDEVINEEIREEDKYFIQMPKITRKCQKMKDFSFFQQNPVQKMFYTQQYIDYDSLPGFKFIQVTQRPKVFQLLE</sequence>
<name>A0A8S1LWQ7_9CILI</name>
<protein>
    <recommendedName>
        <fullName evidence="5">Protein kinase domain-containing protein</fullName>
    </recommendedName>
</protein>
<dbReference type="Proteomes" id="UP000692954">
    <property type="component" value="Unassembled WGS sequence"/>
</dbReference>
<dbReference type="GO" id="GO:0005524">
    <property type="term" value="F:ATP binding"/>
    <property type="evidence" value="ECO:0007669"/>
    <property type="project" value="UniProtKB-UniRule"/>
</dbReference>
<dbReference type="InterPro" id="IPR008271">
    <property type="entry name" value="Ser/Thr_kinase_AS"/>
</dbReference>
<keyword evidence="4" id="KW-0723">Serine/threonine-protein kinase</keyword>
<evidence type="ECO:0000256" key="3">
    <source>
        <dbReference type="PROSITE-ProRule" id="PRU10141"/>
    </source>
</evidence>
<comment type="caution">
    <text evidence="6">The sequence shown here is derived from an EMBL/GenBank/DDBJ whole genome shotgun (WGS) entry which is preliminary data.</text>
</comment>
<dbReference type="PANTHER" id="PTHR44167">
    <property type="entry name" value="OVARIAN-SPECIFIC SERINE/THREONINE-PROTEIN KINASE LOK-RELATED"/>
    <property type="match status" value="1"/>
</dbReference>
<dbReference type="PANTHER" id="PTHR44167:SF18">
    <property type="entry name" value="PROTEIN KINASE DOMAIN-CONTAINING PROTEIN"/>
    <property type="match status" value="1"/>
</dbReference>
<keyword evidence="4" id="KW-0808">Transferase</keyword>
<dbReference type="AlphaFoldDB" id="A0A8S1LWQ7"/>
<evidence type="ECO:0000256" key="2">
    <source>
        <dbReference type="ARBA" id="ARBA00022840"/>
    </source>
</evidence>
<evidence type="ECO:0000256" key="1">
    <source>
        <dbReference type="ARBA" id="ARBA00022741"/>
    </source>
</evidence>
<accession>A0A8S1LWQ7</accession>
<feature type="domain" description="Protein kinase" evidence="5">
    <location>
        <begin position="112"/>
        <end position="383"/>
    </location>
</feature>
<dbReference type="PROSITE" id="PS00107">
    <property type="entry name" value="PROTEIN_KINASE_ATP"/>
    <property type="match status" value="1"/>
</dbReference>
<dbReference type="InterPro" id="IPR000719">
    <property type="entry name" value="Prot_kinase_dom"/>
</dbReference>
<comment type="similarity">
    <text evidence="4">Belongs to the protein kinase superfamily.</text>
</comment>
<evidence type="ECO:0000313" key="6">
    <source>
        <dbReference type="EMBL" id="CAD8072470.1"/>
    </source>
</evidence>
<organism evidence="6 7">
    <name type="scientific">Paramecium sonneborni</name>
    <dbReference type="NCBI Taxonomy" id="65129"/>
    <lineage>
        <taxon>Eukaryota</taxon>
        <taxon>Sar</taxon>
        <taxon>Alveolata</taxon>
        <taxon>Ciliophora</taxon>
        <taxon>Intramacronucleata</taxon>
        <taxon>Oligohymenophorea</taxon>
        <taxon>Peniculida</taxon>
        <taxon>Parameciidae</taxon>
        <taxon>Paramecium</taxon>
    </lineage>
</organism>
<keyword evidence="4" id="KW-0418">Kinase</keyword>
<evidence type="ECO:0000313" key="7">
    <source>
        <dbReference type="Proteomes" id="UP000692954"/>
    </source>
</evidence>
<dbReference type="PROSITE" id="PS50011">
    <property type="entry name" value="PROTEIN_KINASE_DOM"/>
    <property type="match status" value="1"/>
</dbReference>
<dbReference type="GO" id="GO:0005634">
    <property type="term" value="C:nucleus"/>
    <property type="evidence" value="ECO:0007669"/>
    <property type="project" value="TreeGrafter"/>
</dbReference>
<dbReference type="SMART" id="SM00220">
    <property type="entry name" value="S_TKc"/>
    <property type="match status" value="1"/>
</dbReference>
<evidence type="ECO:0000256" key="4">
    <source>
        <dbReference type="RuleBase" id="RU000304"/>
    </source>
</evidence>
<keyword evidence="7" id="KW-1185">Reference proteome</keyword>
<dbReference type="InterPro" id="IPR017441">
    <property type="entry name" value="Protein_kinase_ATP_BS"/>
</dbReference>
<dbReference type="GO" id="GO:0044773">
    <property type="term" value="P:mitotic DNA damage checkpoint signaling"/>
    <property type="evidence" value="ECO:0007669"/>
    <property type="project" value="TreeGrafter"/>
</dbReference>
<dbReference type="Pfam" id="PF00069">
    <property type="entry name" value="Pkinase"/>
    <property type="match status" value="1"/>
</dbReference>
<gene>
    <name evidence="6" type="ORF">PSON_ATCC_30995.1.T0290181</name>
</gene>
<dbReference type="GO" id="GO:0005737">
    <property type="term" value="C:cytoplasm"/>
    <property type="evidence" value="ECO:0007669"/>
    <property type="project" value="TreeGrafter"/>
</dbReference>
<feature type="binding site" evidence="3">
    <location>
        <position position="145"/>
    </location>
    <ligand>
        <name>ATP</name>
        <dbReference type="ChEBI" id="CHEBI:30616"/>
    </ligand>
</feature>
<proteinExistence type="inferred from homology"/>